<dbReference type="Gene3D" id="1.10.10.10">
    <property type="entry name" value="Winged helix-like DNA-binding domain superfamily/Winged helix DNA-binding domain"/>
    <property type="match status" value="1"/>
</dbReference>
<reference evidence="3" key="1">
    <citation type="journal article" date="2019" name="Int. J. Syst. Evol. Microbiol.">
        <title>The Global Catalogue of Microorganisms (GCM) 10K type strain sequencing project: providing services to taxonomists for standard genome sequencing and annotation.</title>
        <authorList>
            <consortium name="The Broad Institute Genomics Platform"/>
            <consortium name="The Broad Institute Genome Sequencing Center for Infectious Disease"/>
            <person name="Wu L."/>
            <person name="Ma J."/>
        </authorList>
    </citation>
    <scope>NUCLEOTIDE SEQUENCE [LARGE SCALE GENOMIC DNA]</scope>
    <source>
        <strain evidence="3">JCM 18424</strain>
    </source>
</reference>
<feature type="domain" description="Transcriptional regulator HTH-type FeoC" evidence="1">
    <location>
        <begin position="2"/>
        <end position="68"/>
    </location>
</feature>
<evidence type="ECO:0000313" key="3">
    <source>
        <dbReference type="Proteomes" id="UP001500631"/>
    </source>
</evidence>
<name>A0ABP9MT96_9GAMM</name>
<accession>A0ABP9MT96</accession>
<keyword evidence="3" id="KW-1185">Reference proteome</keyword>
<gene>
    <name evidence="2" type="ORF">GCM10023338_14660</name>
</gene>
<comment type="caution">
    <text evidence="2">The sequence shown here is derived from an EMBL/GenBank/DDBJ whole genome shotgun (WGS) entry which is preliminary data.</text>
</comment>
<dbReference type="Pfam" id="PF09012">
    <property type="entry name" value="FeoC"/>
    <property type="match status" value="1"/>
</dbReference>
<organism evidence="2 3">
    <name type="scientific">Wohlfahrtiimonas larvae</name>
    <dbReference type="NCBI Taxonomy" id="1157986"/>
    <lineage>
        <taxon>Bacteria</taxon>
        <taxon>Pseudomonadati</taxon>
        <taxon>Pseudomonadota</taxon>
        <taxon>Gammaproteobacteria</taxon>
        <taxon>Cardiobacteriales</taxon>
        <taxon>Ignatzschineriaceae</taxon>
        <taxon>Wohlfahrtiimonas</taxon>
    </lineage>
</organism>
<dbReference type="RefSeq" id="WP_077925548.1">
    <property type="nucleotide sequence ID" value="NZ_BAABKE010000004.1"/>
</dbReference>
<dbReference type="SUPFAM" id="SSF46785">
    <property type="entry name" value="Winged helix' DNA-binding domain"/>
    <property type="match status" value="1"/>
</dbReference>
<dbReference type="Proteomes" id="UP001500631">
    <property type="component" value="Unassembled WGS sequence"/>
</dbReference>
<sequence length="92" mass="10578">MILLEIKNYIIQQQEVTLPQLAMHFQIPESAIENMAEIWVQKKMIEKLILTCGSFSNNSGCNGCSDHCQTQIIHQMGKNKQILYRPIPAYDL</sequence>
<evidence type="ECO:0000313" key="2">
    <source>
        <dbReference type="EMBL" id="GAA5100198.1"/>
    </source>
</evidence>
<dbReference type="InterPro" id="IPR036388">
    <property type="entry name" value="WH-like_DNA-bd_sf"/>
</dbReference>
<proteinExistence type="predicted"/>
<dbReference type="InterPro" id="IPR015102">
    <property type="entry name" value="Tscrpt_reg_HTH_FeoC"/>
</dbReference>
<dbReference type="InterPro" id="IPR036390">
    <property type="entry name" value="WH_DNA-bd_sf"/>
</dbReference>
<dbReference type="EMBL" id="BAABKE010000004">
    <property type="protein sequence ID" value="GAA5100198.1"/>
    <property type="molecule type" value="Genomic_DNA"/>
</dbReference>
<protein>
    <recommendedName>
        <fullName evidence="1">Transcriptional regulator HTH-type FeoC domain-containing protein</fullName>
    </recommendedName>
</protein>
<evidence type="ECO:0000259" key="1">
    <source>
        <dbReference type="Pfam" id="PF09012"/>
    </source>
</evidence>